<proteinExistence type="predicted"/>
<accession>A0A1F6BKZ5</accession>
<evidence type="ECO:0000313" key="1">
    <source>
        <dbReference type="EMBL" id="OGG37595.1"/>
    </source>
</evidence>
<evidence type="ECO:0000313" key="2">
    <source>
        <dbReference type="Proteomes" id="UP000176273"/>
    </source>
</evidence>
<dbReference type="AlphaFoldDB" id="A0A1F6BKZ5"/>
<dbReference type="Proteomes" id="UP000176273">
    <property type="component" value="Unassembled WGS sequence"/>
</dbReference>
<comment type="caution">
    <text evidence="1">The sequence shown here is derived from an EMBL/GenBank/DDBJ whole genome shotgun (WGS) entry which is preliminary data.</text>
</comment>
<dbReference type="EMBL" id="MFKH01000007">
    <property type="protein sequence ID" value="OGG37595.1"/>
    <property type="molecule type" value="Genomic_DNA"/>
</dbReference>
<sequence length="113" mass="12658">MENTNVLQQNIVTSLGLDSLPEDEQVRILDEIGRVIHQRVVLRVLDELSDEDKNTFDELLGKRGNNQNIIALFLKEKLPNLDRIVEEETAGFKAQAQEFMKRATGPASPSQGG</sequence>
<protein>
    <submittedName>
        <fullName evidence="1">Uncharacterized protein</fullName>
    </submittedName>
</protein>
<dbReference type="STRING" id="1798468.A2110_00220"/>
<organism evidence="1 2">
    <name type="scientific">Candidatus Jorgensenbacteria bacterium GWA1_54_12</name>
    <dbReference type="NCBI Taxonomy" id="1798468"/>
    <lineage>
        <taxon>Bacteria</taxon>
        <taxon>Candidatus Joergenseniibacteriota</taxon>
    </lineage>
</organism>
<gene>
    <name evidence="1" type="ORF">A2110_00220</name>
</gene>
<reference evidence="1 2" key="1">
    <citation type="journal article" date="2016" name="Nat. Commun.">
        <title>Thousands of microbial genomes shed light on interconnected biogeochemical processes in an aquifer system.</title>
        <authorList>
            <person name="Anantharaman K."/>
            <person name="Brown C.T."/>
            <person name="Hug L.A."/>
            <person name="Sharon I."/>
            <person name="Castelle C.J."/>
            <person name="Probst A.J."/>
            <person name="Thomas B.C."/>
            <person name="Singh A."/>
            <person name="Wilkins M.J."/>
            <person name="Karaoz U."/>
            <person name="Brodie E.L."/>
            <person name="Williams K.H."/>
            <person name="Hubbard S.S."/>
            <person name="Banfield J.F."/>
        </authorList>
    </citation>
    <scope>NUCLEOTIDE SEQUENCE [LARGE SCALE GENOMIC DNA]</scope>
</reference>
<name>A0A1F6BKZ5_9BACT</name>